<dbReference type="AlphaFoldDB" id="U6M8V9"/>
<dbReference type="InterPro" id="IPR042282">
    <property type="entry name" value="FKBP6/shu"/>
</dbReference>
<dbReference type="PANTHER" id="PTHR46674:SF1">
    <property type="entry name" value="INACTIVE PEPTIDYL-PROLYL CIS-TRANS ISOMERASE FKBP6"/>
    <property type="match status" value="1"/>
</dbReference>
<name>U6M8V9_EIMMA</name>
<organism evidence="4 5">
    <name type="scientific">Eimeria maxima</name>
    <name type="common">Coccidian parasite</name>
    <dbReference type="NCBI Taxonomy" id="5804"/>
    <lineage>
        <taxon>Eukaryota</taxon>
        <taxon>Sar</taxon>
        <taxon>Alveolata</taxon>
        <taxon>Apicomplexa</taxon>
        <taxon>Conoidasida</taxon>
        <taxon>Coccidia</taxon>
        <taxon>Eucoccidiorida</taxon>
        <taxon>Eimeriorina</taxon>
        <taxon>Eimeriidae</taxon>
        <taxon>Eimeria</taxon>
    </lineage>
</organism>
<dbReference type="Gene3D" id="1.25.40.10">
    <property type="entry name" value="Tetratricopeptide repeat domain"/>
    <property type="match status" value="1"/>
</dbReference>
<keyword evidence="2" id="KW-0802">TPR repeat</keyword>
<dbReference type="GO" id="GO:0016853">
    <property type="term" value="F:isomerase activity"/>
    <property type="evidence" value="ECO:0007669"/>
    <property type="project" value="UniProtKB-KW"/>
</dbReference>
<evidence type="ECO:0000256" key="2">
    <source>
        <dbReference type="ARBA" id="ARBA00022803"/>
    </source>
</evidence>
<sequence length="579" mass="66869">MAMHECEAYWQGFLRRPKEQRRLREEQKHLQKETVSACICLFLSFILDSQEMRRDSLHWIQWTIEVYVFLSLVLDHQACCMVAQRSAKVAELERALLGCTPEQQNLLLPIFKSPGLLERLHDCLLAAERNPSAFSERMSSDQALAALIQEKAEEFRRDPQAFCRQEEQQQELHEEATRPLEAAELEYLKHRTWKDLPQEELAERMAKGEICPRNEWIPGISKGKRPLEGAALEEHLAFGERLLREGRAAFVAGDMEMAYMRFKQGVELLNWVEATDSQNQKRVEDMYSLFLKNTAQAALKLGKYQEAIRACTTVLQDLDEHDAKARYRRGKAYLLLGMTKSAKDDFMFILKSPYSTNEGVHAARLGLQELRRVLNTSAEDARKTLSRSISGCLFSRDRHREAQGPRLAPAEETEESENDSRLHTPLHAEAENADFRLPPSKASEHLFSNKQTNKYRHNSESYPIDEPISDQAITPDNETSEPVASKLKELRSLADFDYRRVVLRCRKYLPEVQRPILQRHGVGRDLESSNGRSNNDSHRYNMRLLEKSVSFWRFKDETIEELTRDCLKAVFGDVADIDV</sequence>
<evidence type="ECO:0000256" key="3">
    <source>
        <dbReference type="SAM" id="MobiDB-lite"/>
    </source>
</evidence>
<dbReference type="GeneID" id="25337295"/>
<evidence type="ECO:0000313" key="4">
    <source>
        <dbReference type="EMBL" id="CDJ60627.1"/>
    </source>
</evidence>
<feature type="region of interest" description="Disordered" evidence="3">
    <location>
        <begin position="456"/>
        <end position="483"/>
    </location>
</feature>
<dbReference type="RefSeq" id="XP_013337277.1">
    <property type="nucleotide sequence ID" value="XM_013481823.1"/>
</dbReference>
<evidence type="ECO:0000313" key="5">
    <source>
        <dbReference type="Proteomes" id="UP000030763"/>
    </source>
</evidence>
<reference evidence="4" key="1">
    <citation type="submission" date="2013-10" db="EMBL/GenBank/DDBJ databases">
        <title>Genomic analysis of the causative agents of coccidiosis in chickens.</title>
        <authorList>
            <person name="Reid A.J."/>
            <person name="Blake D."/>
            <person name="Billington K."/>
            <person name="Browne H."/>
            <person name="Dunn M."/>
            <person name="Hung S."/>
            <person name="Kawahara F."/>
            <person name="Miranda-Saavedra D."/>
            <person name="Mourier T."/>
            <person name="Nagra H."/>
            <person name="Otto T.D."/>
            <person name="Rawlings N."/>
            <person name="Sanchez A."/>
            <person name="Sanders M."/>
            <person name="Subramaniam C."/>
            <person name="Tay Y."/>
            <person name="Dear P."/>
            <person name="Doerig C."/>
            <person name="Gruber A."/>
            <person name="Parkinson J."/>
            <person name="Shirley M."/>
            <person name="Wan K.L."/>
            <person name="Berriman M."/>
            <person name="Tomley F."/>
            <person name="Pain A."/>
        </authorList>
    </citation>
    <scope>NUCLEOTIDE SEQUENCE [LARGE SCALE GENOMIC DNA]</scope>
    <source>
        <strain evidence="4">Weybridge</strain>
    </source>
</reference>
<dbReference type="PANTHER" id="PTHR46674">
    <property type="entry name" value="INACTIVE PEPTIDYL-PROLYL CIS-TRANS ISOMERASE FKBP6"/>
    <property type="match status" value="1"/>
</dbReference>
<protein>
    <submittedName>
        <fullName evidence="4">Peptidyl-prolyl cis-trans isomerase d-like protein, related</fullName>
    </submittedName>
</protein>
<reference evidence="4" key="2">
    <citation type="submission" date="2013-10" db="EMBL/GenBank/DDBJ databases">
        <authorList>
            <person name="Aslett M."/>
        </authorList>
    </citation>
    <scope>NUCLEOTIDE SEQUENCE [LARGE SCALE GENOMIC DNA]</scope>
    <source>
        <strain evidence="4">Weybridge</strain>
    </source>
</reference>
<dbReference type="VEuPathDB" id="ToxoDB:EMWEY_00033090"/>
<feature type="region of interest" description="Disordered" evidence="3">
    <location>
        <begin position="398"/>
        <end position="421"/>
    </location>
</feature>
<evidence type="ECO:0000256" key="1">
    <source>
        <dbReference type="ARBA" id="ARBA00022737"/>
    </source>
</evidence>
<keyword evidence="5" id="KW-1185">Reference proteome</keyword>
<dbReference type="OMA" id="KGEICPR"/>
<accession>U6M8V9</accession>
<keyword evidence="4" id="KW-0413">Isomerase</keyword>
<gene>
    <name evidence="4" type="ORF">EMWEY_00033090</name>
</gene>
<proteinExistence type="predicted"/>
<dbReference type="EMBL" id="HG721894">
    <property type="protein sequence ID" value="CDJ60627.1"/>
    <property type="molecule type" value="Genomic_DNA"/>
</dbReference>
<dbReference type="SUPFAM" id="SSF48452">
    <property type="entry name" value="TPR-like"/>
    <property type="match status" value="1"/>
</dbReference>
<dbReference type="InterPro" id="IPR011990">
    <property type="entry name" value="TPR-like_helical_dom_sf"/>
</dbReference>
<dbReference type="OrthoDB" id="2423701at2759"/>
<keyword evidence="1" id="KW-0677">Repeat</keyword>
<feature type="compositionally biased region" description="Polar residues" evidence="3">
    <location>
        <begin position="471"/>
        <end position="482"/>
    </location>
</feature>
<dbReference type="Proteomes" id="UP000030763">
    <property type="component" value="Unassembled WGS sequence"/>
</dbReference>